<evidence type="ECO:0000259" key="6">
    <source>
        <dbReference type="Pfam" id="PF00892"/>
    </source>
</evidence>
<gene>
    <name evidence="7" type="ORF">NSCI0253_LOCUS11255</name>
</gene>
<feature type="domain" description="EamA" evidence="6">
    <location>
        <begin position="21"/>
        <end position="150"/>
    </location>
</feature>
<dbReference type="PANTHER" id="PTHR32322:SF2">
    <property type="entry name" value="EAMA DOMAIN-CONTAINING PROTEIN"/>
    <property type="match status" value="1"/>
</dbReference>
<keyword evidence="3 5" id="KW-1133">Transmembrane helix</keyword>
<feature type="transmembrane region" description="Helical" evidence="5">
    <location>
        <begin position="45"/>
        <end position="67"/>
    </location>
</feature>
<feature type="transmembrane region" description="Helical" evidence="5">
    <location>
        <begin position="195"/>
        <end position="215"/>
    </location>
</feature>
<dbReference type="SUPFAM" id="SSF103481">
    <property type="entry name" value="Multidrug resistance efflux transporter EmrE"/>
    <property type="match status" value="1"/>
</dbReference>
<keyword evidence="2 5" id="KW-0812">Transmembrane</keyword>
<protein>
    <recommendedName>
        <fullName evidence="6">EamA domain-containing protein</fullName>
    </recommendedName>
</protein>
<dbReference type="PANTHER" id="PTHR32322">
    <property type="entry name" value="INNER MEMBRANE TRANSPORTER"/>
    <property type="match status" value="1"/>
</dbReference>
<proteinExistence type="predicted"/>
<dbReference type="AlphaFoldDB" id="A0A7S0ZYM7"/>
<dbReference type="EMBL" id="HBFQ01016225">
    <property type="protein sequence ID" value="CAD8836907.1"/>
    <property type="molecule type" value="Transcribed_RNA"/>
</dbReference>
<name>A0A7S0ZYM7_NOCSC</name>
<comment type="subcellular location">
    <subcellularLocation>
        <location evidence="1">Membrane</location>
        <topology evidence="1">Multi-pass membrane protein</topology>
    </subcellularLocation>
</comment>
<dbReference type="InterPro" id="IPR037185">
    <property type="entry name" value="EmrE-like"/>
</dbReference>
<evidence type="ECO:0000256" key="3">
    <source>
        <dbReference type="ARBA" id="ARBA00022989"/>
    </source>
</evidence>
<dbReference type="InterPro" id="IPR050638">
    <property type="entry name" value="AA-Vitamin_Transporters"/>
</dbReference>
<feature type="transmembrane region" description="Helical" evidence="5">
    <location>
        <begin position="133"/>
        <end position="152"/>
    </location>
</feature>
<feature type="transmembrane region" description="Helical" evidence="5">
    <location>
        <begin position="79"/>
        <end position="97"/>
    </location>
</feature>
<feature type="transmembrane region" description="Helical" evidence="5">
    <location>
        <begin position="271"/>
        <end position="292"/>
    </location>
</feature>
<organism evidence="7">
    <name type="scientific">Noctiluca scintillans</name>
    <name type="common">Sea sparkle</name>
    <name type="synonym">Red tide dinoflagellate</name>
    <dbReference type="NCBI Taxonomy" id="2966"/>
    <lineage>
        <taxon>Eukaryota</taxon>
        <taxon>Sar</taxon>
        <taxon>Alveolata</taxon>
        <taxon>Dinophyceae</taxon>
        <taxon>Noctilucales</taxon>
        <taxon>Noctilucaceae</taxon>
        <taxon>Noctiluca</taxon>
    </lineage>
</organism>
<sequence>MSDSIISTSPKRNRCLAHGAVCMGNVLFGAGNVVAQIGLGGINPIVFAFIREGFSGPLLFFAGLLLLPRGSMRVGREDVCRMIAAGLSVFGMNFFYIMGVKLAGSSTAAIWQPAQPIIATCLAVMLRLEHATCLKVLGIVVACTGCVVYSVLDADDGGAPSTALEGNAALLLQGFSGSCFYIAQKPLLKKYATICVLAYSYFTATAVMGVIAVAVNNTPALLDFICKDCEGDGWRVTSDAIFGIAYWVVIGSMISYTLIAWGNKHIDISCVTVYAVVQPVATTAVAIMVIAMTAAPHYGLRGFAMSDLCALVIFAGLGLVLQDSYAAVKLSLLEGEGPASVLASSVVVTDPNYATLSFCA</sequence>
<keyword evidence="4 5" id="KW-0472">Membrane</keyword>
<feature type="transmembrane region" description="Helical" evidence="5">
    <location>
        <begin position="20"/>
        <end position="39"/>
    </location>
</feature>
<feature type="transmembrane region" description="Helical" evidence="5">
    <location>
        <begin position="298"/>
        <end position="321"/>
    </location>
</feature>
<dbReference type="Pfam" id="PF00892">
    <property type="entry name" value="EamA"/>
    <property type="match status" value="1"/>
</dbReference>
<feature type="transmembrane region" description="Helical" evidence="5">
    <location>
        <begin position="164"/>
        <end position="183"/>
    </location>
</feature>
<dbReference type="GO" id="GO:0016020">
    <property type="term" value="C:membrane"/>
    <property type="evidence" value="ECO:0007669"/>
    <property type="project" value="UniProtKB-SubCell"/>
</dbReference>
<evidence type="ECO:0000256" key="5">
    <source>
        <dbReference type="SAM" id="Phobius"/>
    </source>
</evidence>
<reference evidence="7" key="1">
    <citation type="submission" date="2021-01" db="EMBL/GenBank/DDBJ databases">
        <authorList>
            <person name="Corre E."/>
            <person name="Pelletier E."/>
            <person name="Niang G."/>
            <person name="Scheremetjew M."/>
            <person name="Finn R."/>
            <person name="Kale V."/>
            <person name="Holt S."/>
            <person name="Cochrane G."/>
            <person name="Meng A."/>
            <person name="Brown T."/>
            <person name="Cohen L."/>
        </authorList>
    </citation>
    <scope>NUCLEOTIDE SEQUENCE</scope>
</reference>
<feature type="transmembrane region" description="Helical" evidence="5">
    <location>
        <begin position="240"/>
        <end position="259"/>
    </location>
</feature>
<accession>A0A7S0ZYM7</accession>
<evidence type="ECO:0000256" key="4">
    <source>
        <dbReference type="ARBA" id="ARBA00023136"/>
    </source>
</evidence>
<dbReference type="InterPro" id="IPR000620">
    <property type="entry name" value="EamA_dom"/>
</dbReference>
<feature type="transmembrane region" description="Helical" evidence="5">
    <location>
        <begin position="109"/>
        <end position="126"/>
    </location>
</feature>
<evidence type="ECO:0000313" key="7">
    <source>
        <dbReference type="EMBL" id="CAD8836907.1"/>
    </source>
</evidence>
<evidence type="ECO:0000256" key="1">
    <source>
        <dbReference type="ARBA" id="ARBA00004141"/>
    </source>
</evidence>
<evidence type="ECO:0000256" key="2">
    <source>
        <dbReference type="ARBA" id="ARBA00022692"/>
    </source>
</evidence>